<proteinExistence type="predicted"/>
<dbReference type="EMBL" id="LJXT01000009">
    <property type="protein sequence ID" value="KPQ19469.1"/>
    <property type="molecule type" value="Genomic_DNA"/>
</dbReference>
<reference evidence="1 2" key="1">
    <citation type="submission" date="2015-09" db="EMBL/GenBank/DDBJ databases">
        <title>Identification and resolution of microdiversity through metagenomic sequencing of parallel consortia.</title>
        <authorList>
            <person name="Nelson W.C."/>
            <person name="Romine M.F."/>
            <person name="Lindemann S.R."/>
        </authorList>
    </citation>
    <scope>NUCLEOTIDE SEQUENCE [LARGE SCALE GENOMIC DNA]</scope>
    <source>
        <strain evidence="1">HL-49</strain>
    </source>
</reference>
<dbReference type="Proteomes" id="UP000050421">
    <property type="component" value="Unassembled WGS sequence"/>
</dbReference>
<protein>
    <submittedName>
        <fullName evidence="1">YgiT-type zinc finger domain protein</fullName>
    </submittedName>
</protein>
<name>A0A0P8AL45_9BACT</name>
<comment type="caution">
    <text evidence="1">The sequence shown here is derived from an EMBL/GenBank/DDBJ whole genome shotgun (WGS) entry which is preliminary data.</text>
</comment>
<dbReference type="OrthoDB" id="9812340at2"/>
<sequence>MECSLCKIGNTNPGQVTVTLEKGDTIVLIKNVPAEICENCGHYYLSSETTQRVLETGKEAVEKGAELEIVKLNVA</sequence>
<dbReference type="PATRIC" id="fig|1305737.6.peg.1159"/>
<dbReference type="Gene3D" id="3.10.20.860">
    <property type="match status" value="1"/>
</dbReference>
<dbReference type="InterPro" id="IPR022453">
    <property type="entry name" value="Znf_MqsA-type"/>
</dbReference>
<gene>
    <name evidence="1" type="ORF">HLUCCX10_02470</name>
</gene>
<accession>A0A0P8AL45</accession>
<evidence type="ECO:0000313" key="2">
    <source>
        <dbReference type="Proteomes" id="UP000050421"/>
    </source>
</evidence>
<dbReference type="AlphaFoldDB" id="A0A0P8AL45"/>
<evidence type="ECO:0000313" key="1">
    <source>
        <dbReference type="EMBL" id="KPQ19469.1"/>
    </source>
</evidence>
<dbReference type="NCBIfam" id="TIGR03831">
    <property type="entry name" value="YgiT_finger"/>
    <property type="match status" value="1"/>
</dbReference>
<dbReference type="STRING" id="1305737.GCA_000526355_01753"/>
<dbReference type="CDD" id="cd12870">
    <property type="entry name" value="MqsA"/>
    <property type="match status" value="1"/>
</dbReference>
<organism evidence="1 2">
    <name type="scientific">Algoriphagus marincola HL-49</name>
    <dbReference type="NCBI Taxonomy" id="1305737"/>
    <lineage>
        <taxon>Bacteria</taxon>
        <taxon>Pseudomonadati</taxon>
        <taxon>Bacteroidota</taxon>
        <taxon>Cytophagia</taxon>
        <taxon>Cytophagales</taxon>
        <taxon>Cyclobacteriaceae</taxon>
        <taxon>Algoriphagus</taxon>
    </lineage>
</organism>